<keyword evidence="6" id="KW-0282">Flagellum</keyword>
<dbReference type="InterPro" id="IPR001492">
    <property type="entry name" value="Flagellin"/>
</dbReference>
<dbReference type="Pfam" id="PF00700">
    <property type="entry name" value="Flagellin_C"/>
    <property type="match status" value="1"/>
</dbReference>
<name>A0ABN3N823_9ACTN</name>
<dbReference type="InterPro" id="IPR046358">
    <property type="entry name" value="Flagellin_C"/>
</dbReference>
<proteinExistence type="inferred from homology"/>
<protein>
    <recommendedName>
        <fullName evidence="3">Flagellin</fullName>
    </recommendedName>
</protein>
<keyword evidence="6" id="KW-0969">Cilium</keyword>
<dbReference type="Pfam" id="PF00669">
    <property type="entry name" value="Flagellin_N"/>
    <property type="match status" value="1"/>
</dbReference>
<dbReference type="PANTHER" id="PTHR42792">
    <property type="entry name" value="FLAGELLIN"/>
    <property type="match status" value="1"/>
</dbReference>
<evidence type="ECO:0000259" key="4">
    <source>
        <dbReference type="Pfam" id="PF00669"/>
    </source>
</evidence>
<feature type="domain" description="Flagellin C-terminal" evidence="5">
    <location>
        <begin position="218"/>
        <end position="301"/>
    </location>
</feature>
<keyword evidence="2 3" id="KW-0975">Bacterial flagellum</keyword>
<sequence length="302" mass="32155">MMIRSTQQSIAARVTNNLQGNLTRLGRLENMLSSGKSITRPSDSPTGAVSALQLRSQIRSQEQYVRNGDDGVGWLGTLDTTMTSSLSHIRRARDLVLTGRTASMSGSATAREAIAVEVENIRDALIDLANTTYLDRPVFGGTTTGGLAYTPAGGYAGVPTGPGATVDRTIGEGTSVRVDVTGPEVFGVNGSGTQLFEVLTAIATNMRAGDAVALGTDLGNIDTAMENLQTQLANVGSKYNRVEQMRQSVSDRTLSLRTQLSDVEDIDLPKTIMEVQLQQTAYQAALSTTARVIQPSLVDFLR</sequence>
<evidence type="ECO:0000256" key="2">
    <source>
        <dbReference type="ARBA" id="ARBA00023143"/>
    </source>
</evidence>
<comment type="subcellular location">
    <subcellularLocation>
        <location evidence="3">Secreted</location>
    </subcellularLocation>
    <subcellularLocation>
        <location evidence="3">Bacterial flagellum</location>
    </subcellularLocation>
</comment>
<reference evidence="6 7" key="1">
    <citation type="journal article" date="2019" name="Int. J. Syst. Evol. Microbiol.">
        <title>The Global Catalogue of Microorganisms (GCM) 10K type strain sequencing project: providing services to taxonomists for standard genome sequencing and annotation.</title>
        <authorList>
            <consortium name="The Broad Institute Genomics Platform"/>
            <consortium name="The Broad Institute Genome Sequencing Center for Infectious Disease"/>
            <person name="Wu L."/>
            <person name="Ma J."/>
        </authorList>
    </citation>
    <scope>NUCLEOTIDE SEQUENCE [LARGE SCALE GENOMIC DNA]</scope>
    <source>
        <strain evidence="6 7">JCM 3367</strain>
    </source>
</reference>
<dbReference type="EMBL" id="BAAARY010000003">
    <property type="protein sequence ID" value="GAA2516286.1"/>
    <property type="molecule type" value="Genomic_DNA"/>
</dbReference>
<comment type="similarity">
    <text evidence="1 3">Belongs to the bacterial flagellin family.</text>
</comment>
<dbReference type="RefSeq" id="WP_344169261.1">
    <property type="nucleotide sequence ID" value="NZ_BAAARY010000003.1"/>
</dbReference>
<evidence type="ECO:0000313" key="7">
    <source>
        <dbReference type="Proteomes" id="UP001499978"/>
    </source>
</evidence>
<dbReference type="Proteomes" id="UP001499978">
    <property type="component" value="Unassembled WGS sequence"/>
</dbReference>
<comment type="function">
    <text evidence="3">Flagellin is the subunit protein which polymerizes to form the filaments of bacterial flagella.</text>
</comment>
<gene>
    <name evidence="6" type="primary">flgL</name>
    <name evidence="6" type="ORF">GCM10010201_11140</name>
</gene>
<keyword evidence="7" id="KW-1185">Reference proteome</keyword>
<dbReference type="PANTHER" id="PTHR42792:SF1">
    <property type="entry name" value="FLAGELLAR HOOK-ASSOCIATED PROTEIN 3"/>
    <property type="match status" value="1"/>
</dbReference>
<keyword evidence="3" id="KW-0964">Secreted</keyword>
<evidence type="ECO:0000313" key="6">
    <source>
        <dbReference type="EMBL" id="GAA2516286.1"/>
    </source>
</evidence>
<dbReference type="Gene3D" id="1.20.1330.10">
    <property type="entry name" value="f41 fragment of flagellin, N-terminal domain"/>
    <property type="match status" value="1"/>
</dbReference>
<evidence type="ECO:0000256" key="3">
    <source>
        <dbReference type="RuleBase" id="RU362073"/>
    </source>
</evidence>
<dbReference type="SUPFAM" id="SSF64518">
    <property type="entry name" value="Phase 1 flagellin"/>
    <property type="match status" value="1"/>
</dbReference>
<feature type="domain" description="Flagellin N-terminal" evidence="4">
    <location>
        <begin position="9"/>
        <end position="132"/>
    </location>
</feature>
<keyword evidence="6" id="KW-0966">Cell projection</keyword>
<comment type="caution">
    <text evidence="6">The sequence shown here is derived from an EMBL/GenBank/DDBJ whole genome shotgun (WGS) entry which is preliminary data.</text>
</comment>
<evidence type="ECO:0000256" key="1">
    <source>
        <dbReference type="ARBA" id="ARBA00005709"/>
    </source>
</evidence>
<evidence type="ECO:0000259" key="5">
    <source>
        <dbReference type="Pfam" id="PF00700"/>
    </source>
</evidence>
<organism evidence="6 7">
    <name type="scientific">Pilimelia columellifera subsp. columellifera</name>
    <dbReference type="NCBI Taxonomy" id="706583"/>
    <lineage>
        <taxon>Bacteria</taxon>
        <taxon>Bacillati</taxon>
        <taxon>Actinomycetota</taxon>
        <taxon>Actinomycetes</taxon>
        <taxon>Micromonosporales</taxon>
        <taxon>Micromonosporaceae</taxon>
        <taxon>Pilimelia</taxon>
    </lineage>
</organism>
<accession>A0ABN3N823</accession>
<dbReference type="InterPro" id="IPR001029">
    <property type="entry name" value="Flagellin_N"/>
</dbReference>